<dbReference type="Pfam" id="PF12326">
    <property type="entry name" value="EOS1"/>
    <property type="match status" value="1"/>
</dbReference>
<evidence type="ECO:0000256" key="1">
    <source>
        <dbReference type="SAM" id="MobiDB-lite"/>
    </source>
</evidence>
<feature type="region of interest" description="Disordered" evidence="1">
    <location>
        <begin position="442"/>
        <end position="487"/>
    </location>
</feature>
<protein>
    <recommendedName>
        <fullName evidence="4">N-glycosylation protein EOS1</fullName>
    </recommendedName>
</protein>
<feature type="compositionally biased region" description="Polar residues" evidence="1">
    <location>
        <begin position="33"/>
        <end position="44"/>
    </location>
</feature>
<proteinExistence type="predicted"/>
<dbReference type="PANTHER" id="PTHR28147">
    <property type="entry name" value="N-GLYCOSYLATION PROTEIN EOS1"/>
    <property type="match status" value="1"/>
</dbReference>
<sequence>MSAVFTTEQYDAPRRPQRLALLLTPIPPPASLQTTTQSQPSRLLSSPVPATPTPPPRSQRLRSNTAASAPSRPRPRRRRTQTLSAGTATSMSSSHPNIPFASSSSFIPPTGHIRTAHFLDESGSPPPYSPTPPEPPECLQSSSTNSASPFLAKRAASTPHLHSPPLSPSFPAHPHSIESSRRPSTSTLHARRARHAYETSDDPDTDASMSEDTVIYTSTQPSLAGTLRARLFGKGKGRADFEERMRPISTTPGVLGAGETETEGEDSSPRHLPTARITSSSTSNSSTFLSTLTTDASAILPSPPRSLIPILFELSRLLSIVPAVFGTLYNIYHIVRPPDRGNWTRAEYFVSALWSILTGWQCLQLTTGLLKRWRVYYSPLPTLIRLLALQAICWPATHLTLTFLEHEKRPLVCWAVIATTTCCSRSIQMWVTSNIIVFPHPHHHSHHGSPSHTASSSPLRDRDRDRERDRDVGNRGRDSGEVGKEKMKMSRRRKWDWGAVGVKCALPAGMIYFLMAWVEILRREFESRSSPTISC</sequence>
<keyword evidence="3" id="KW-1185">Reference proteome</keyword>
<dbReference type="PANTHER" id="PTHR28147:SF1">
    <property type="entry name" value="N-GLYCOSYLATION PROTEIN EOS1"/>
    <property type="match status" value="1"/>
</dbReference>
<feature type="compositionally biased region" description="Low complexity" evidence="1">
    <location>
        <begin position="96"/>
        <end position="109"/>
    </location>
</feature>
<evidence type="ECO:0000313" key="3">
    <source>
        <dbReference type="Proteomes" id="UP001497453"/>
    </source>
</evidence>
<evidence type="ECO:0000313" key="2">
    <source>
        <dbReference type="EMBL" id="CAL1702623.1"/>
    </source>
</evidence>
<dbReference type="Proteomes" id="UP001497453">
    <property type="component" value="Chromosome 2"/>
</dbReference>
<feature type="region of interest" description="Disordered" evidence="1">
    <location>
        <begin position="24"/>
        <end position="209"/>
    </location>
</feature>
<accession>A0ABP1D6J8</accession>
<gene>
    <name evidence="2" type="ORF">GFSPODELE1_LOCUS4133</name>
</gene>
<feature type="region of interest" description="Disordered" evidence="1">
    <location>
        <begin position="249"/>
        <end position="279"/>
    </location>
</feature>
<reference evidence="3" key="1">
    <citation type="submission" date="2024-04" db="EMBL/GenBank/DDBJ databases">
        <authorList>
            <person name="Shaw F."/>
            <person name="Minotto A."/>
        </authorList>
    </citation>
    <scope>NUCLEOTIDE SEQUENCE [LARGE SCALE GENOMIC DNA]</scope>
</reference>
<feature type="compositionally biased region" description="Polar residues" evidence="1">
    <location>
        <begin position="83"/>
        <end position="95"/>
    </location>
</feature>
<evidence type="ECO:0008006" key="4">
    <source>
        <dbReference type="Google" id="ProtNLM"/>
    </source>
</evidence>
<dbReference type="EMBL" id="OZ037945">
    <property type="protein sequence ID" value="CAL1702623.1"/>
    <property type="molecule type" value="Genomic_DNA"/>
</dbReference>
<name>A0ABP1D6J8_9APHY</name>
<feature type="compositionally biased region" description="Pro residues" evidence="1">
    <location>
        <begin position="124"/>
        <end position="136"/>
    </location>
</feature>
<feature type="compositionally biased region" description="Low complexity" evidence="1">
    <location>
        <begin position="159"/>
        <end position="174"/>
    </location>
</feature>
<organism evidence="2 3">
    <name type="scientific">Somion occarium</name>
    <dbReference type="NCBI Taxonomy" id="3059160"/>
    <lineage>
        <taxon>Eukaryota</taxon>
        <taxon>Fungi</taxon>
        <taxon>Dikarya</taxon>
        <taxon>Basidiomycota</taxon>
        <taxon>Agaricomycotina</taxon>
        <taxon>Agaricomycetes</taxon>
        <taxon>Polyporales</taxon>
        <taxon>Cerrenaceae</taxon>
        <taxon>Somion</taxon>
    </lineage>
</organism>
<feature type="compositionally biased region" description="Basic and acidic residues" evidence="1">
    <location>
        <begin position="459"/>
        <end position="487"/>
    </location>
</feature>
<feature type="compositionally biased region" description="Low complexity" evidence="1">
    <location>
        <begin position="62"/>
        <end position="71"/>
    </location>
</feature>
<dbReference type="InterPro" id="IPR021100">
    <property type="entry name" value="N-glycosylation_EOS1"/>
</dbReference>
<feature type="compositionally biased region" description="Polar residues" evidence="1">
    <location>
        <begin position="139"/>
        <end position="148"/>
    </location>
</feature>